<proteinExistence type="predicted"/>
<dbReference type="EMBL" id="LUKN01001331">
    <property type="protein sequence ID" value="OAR01158.1"/>
    <property type="molecule type" value="Genomic_DNA"/>
</dbReference>
<accession>A0A179IEW3</accession>
<evidence type="ECO:0000313" key="2">
    <source>
        <dbReference type="Proteomes" id="UP000243081"/>
    </source>
</evidence>
<evidence type="ECO:0000313" key="1">
    <source>
        <dbReference type="EMBL" id="OAR01158.1"/>
    </source>
</evidence>
<dbReference type="AlphaFoldDB" id="A0A179IEW3"/>
<protein>
    <submittedName>
        <fullName evidence="1">Uncharacterized protein</fullName>
    </submittedName>
</protein>
<name>A0A179IEW3_CORDF</name>
<keyword evidence="2" id="KW-1185">Reference proteome</keyword>
<comment type="caution">
    <text evidence="1">The sequence shown here is derived from an EMBL/GenBank/DDBJ whole genome shotgun (WGS) entry which is preliminary data.</text>
</comment>
<organism evidence="1 2">
    <name type="scientific">Cordyceps confragosa</name>
    <name type="common">Lecanicillium lecanii</name>
    <dbReference type="NCBI Taxonomy" id="2714763"/>
    <lineage>
        <taxon>Eukaryota</taxon>
        <taxon>Fungi</taxon>
        <taxon>Dikarya</taxon>
        <taxon>Ascomycota</taxon>
        <taxon>Pezizomycotina</taxon>
        <taxon>Sordariomycetes</taxon>
        <taxon>Hypocreomycetidae</taxon>
        <taxon>Hypocreales</taxon>
        <taxon>Cordycipitaceae</taxon>
        <taxon>Akanthomyces</taxon>
    </lineage>
</organism>
<gene>
    <name evidence="1" type="ORF">LLEC1_06007</name>
</gene>
<sequence length="168" mass="18288">MAAREKVYAGPGFALAKKDDKTSAGLVCFAVLLDNLLRFTQPLATQLPDRKHPEVPVTLSTDIIDLSGISVLQFWSLRNHIRTLACLVLAASSSWARRPFSVQCLAGSRAGWTQLLCPRFAYSAPAKHVRSIPKAYSGELDYAFGEAPVLDSTLRILSIGKMGTHLSC</sequence>
<dbReference type="OrthoDB" id="30289at2759"/>
<dbReference type="Proteomes" id="UP000243081">
    <property type="component" value="Unassembled WGS sequence"/>
</dbReference>
<reference evidence="1 2" key="1">
    <citation type="submission" date="2016-03" db="EMBL/GenBank/DDBJ databases">
        <title>Fine-scale spatial genetic structure of a fungal parasite of coffee scale insects.</title>
        <authorList>
            <person name="Jackson D."/>
            <person name="Zemenick K.A."/>
            <person name="Malloure B."/>
            <person name="Quandt C.A."/>
            <person name="James T.Y."/>
        </authorList>
    </citation>
    <scope>NUCLEOTIDE SEQUENCE [LARGE SCALE GENOMIC DNA]</scope>
    <source>
        <strain evidence="1 2">UM487</strain>
    </source>
</reference>